<evidence type="ECO:0000313" key="1">
    <source>
        <dbReference type="EMBL" id="SAI66589.1"/>
    </source>
</evidence>
<gene>
    <name evidence="1" type="ORF">SAMEA3906487_00333</name>
</gene>
<dbReference type="STRING" id="123899.SAMEA3906487_00333"/>
<evidence type="ECO:0000313" key="2">
    <source>
        <dbReference type="Proteomes" id="UP000076825"/>
    </source>
</evidence>
<proteinExistence type="predicted"/>
<keyword evidence="2" id="KW-1185">Reference proteome</keyword>
<dbReference type="OrthoDB" id="7057642at2"/>
<dbReference type="AlphaFoldDB" id="A0A157S867"/>
<dbReference type="KEGG" id="btrm:SAMEA390648700333"/>
<accession>A0A157S867</accession>
<organism evidence="1 2">
    <name type="scientific">Bordetella trematum</name>
    <dbReference type="NCBI Taxonomy" id="123899"/>
    <lineage>
        <taxon>Bacteria</taxon>
        <taxon>Pseudomonadati</taxon>
        <taxon>Pseudomonadota</taxon>
        <taxon>Betaproteobacteria</taxon>
        <taxon>Burkholderiales</taxon>
        <taxon>Alcaligenaceae</taxon>
        <taxon>Bordetella</taxon>
    </lineage>
</organism>
<dbReference type="Proteomes" id="UP000076825">
    <property type="component" value="Chromosome 1"/>
</dbReference>
<protein>
    <submittedName>
        <fullName evidence="1">Protein of uncharacterized function (DUF2946)</fullName>
    </submittedName>
</protein>
<dbReference type="RefSeq" id="WP_063491476.1">
    <property type="nucleotide sequence ID" value="NZ_CP016340.1"/>
</dbReference>
<dbReference type="EMBL" id="LT546645">
    <property type="protein sequence ID" value="SAI66589.1"/>
    <property type="molecule type" value="Genomic_DNA"/>
</dbReference>
<sequence length="185" mass="20506">MDQAVLDALQRWPDVPAAYGWLSLDRRGRWHLHPQGAPESITNPQILAFINRNYAANEAGQWFFQNGPQRVYVMLEGAPYILRLDDQAHGLITHNGLEAGTVLGWWLDDEGQVWAHTQQGPGLIDDRDLPAILERLTLDSGRPLLAADDLTLTQTVHGLGGAAPWRHADRAAMPALLGFDPRPQA</sequence>
<dbReference type="Pfam" id="PF11161">
    <property type="entry name" value="DUF2944"/>
    <property type="match status" value="1"/>
</dbReference>
<dbReference type="eggNOG" id="ENOG5032RXQ">
    <property type="taxonomic scope" value="Bacteria"/>
</dbReference>
<dbReference type="InterPro" id="IPR021332">
    <property type="entry name" value="DUF2944"/>
</dbReference>
<name>A0A157S867_9BORD</name>
<dbReference type="GeneID" id="56588254"/>
<dbReference type="PATRIC" id="fig|123899.6.peg.315"/>
<reference evidence="1 2" key="1">
    <citation type="submission" date="2016-04" db="EMBL/GenBank/DDBJ databases">
        <authorList>
            <consortium name="Pathogen Informatics"/>
        </authorList>
    </citation>
    <scope>NUCLEOTIDE SEQUENCE [LARGE SCALE GENOMIC DNA]</scope>
    <source>
        <strain evidence="1 2">H044680328</strain>
    </source>
</reference>